<evidence type="ECO:0000313" key="4">
    <source>
        <dbReference type="Proteomes" id="UP001054889"/>
    </source>
</evidence>
<dbReference type="PANTHER" id="PTHR35828:SF25">
    <property type="entry name" value="OS08G0203800 PROTEIN"/>
    <property type="match status" value="1"/>
</dbReference>
<dbReference type="Proteomes" id="UP001054889">
    <property type="component" value="Unassembled WGS sequence"/>
</dbReference>
<evidence type="ECO:0000259" key="2">
    <source>
        <dbReference type="PROSITE" id="PS50181"/>
    </source>
</evidence>
<feature type="region of interest" description="Disordered" evidence="1">
    <location>
        <begin position="102"/>
        <end position="131"/>
    </location>
</feature>
<name>A0AAV5DET8_ELECO</name>
<proteinExistence type="predicted"/>
<dbReference type="AlphaFoldDB" id="A0AAV5DET8"/>
<dbReference type="Pfam" id="PF12937">
    <property type="entry name" value="F-box-like"/>
    <property type="match status" value="1"/>
</dbReference>
<sequence>MLDAIPAAAAAARCIEALPDDVIVEILARVPDALSLFRCAVVCRRWRRLVADPAFLLCRRAWPDGDGSSLIGFFVLPQKLVYDEEGYSSLAPTGEGLALVPAPGPGAAAGSPPSSATTTASSTTPVLSRPATASSSCASRLAPARRTASSASDGYSSFFQVLLTGVRSNDLQVYLARFSSDSAATQAWYWRCVPVLSAGPYGSRVAAVTSGIAHWVFIGTGPNGNGMQILHVSISTGHVCATEIPFHVLPDLIQPDWSNTWLCPSIDGWPLFFYLDDNQLRIWSRQDDEDGDYTDEVWHLTQAIPLGTELGLSGIKSLSTVCIGEKSSTMLVLNPDSGHPYVLHLRSRSSTMVAGWKQSFNYVPAVPYEMNWSEFFMSRLGVQQ</sequence>
<feature type="compositionally biased region" description="Low complexity" evidence="1">
    <location>
        <begin position="105"/>
        <end position="125"/>
    </location>
</feature>
<dbReference type="InterPro" id="IPR001810">
    <property type="entry name" value="F-box_dom"/>
</dbReference>
<feature type="domain" description="F-box" evidence="2">
    <location>
        <begin position="12"/>
        <end position="65"/>
    </location>
</feature>
<evidence type="ECO:0000256" key="1">
    <source>
        <dbReference type="SAM" id="MobiDB-lite"/>
    </source>
</evidence>
<accession>A0AAV5DET8</accession>
<dbReference type="Gene3D" id="1.20.1280.50">
    <property type="match status" value="1"/>
</dbReference>
<evidence type="ECO:0000313" key="3">
    <source>
        <dbReference type="EMBL" id="GJN09509.1"/>
    </source>
</evidence>
<dbReference type="PANTHER" id="PTHR35828">
    <property type="entry name" value="OS08G0203800 PROTEIN-RELATED"/>
    <property type="match status" value="1"/>
</dbReference>
<organism evidence="3 4">
    <name type="scientific">Eleusine coracana subsp. coracana</name>
    <dbReference type="NCBI Taxonomy" id="191504"/>
    <lineage>
        <taxon>Eukaryota</taxon>
        <taxon>Viridiplantae</taxon>
        <taxon>Streptophyta</taxon>
        <taxon>Embryophyta</taxon>
        <taxon>Tracheophyta</taxon>
        <taxon>Spermatophyta</taxon>
        <taxon>Magnoliopsida</taxon>
        <taxon>Liliopsida</taxon>
        <taxon>Poales</taxon>
        <taxon>Poaceae</taxon>
        <taxon>PACMAD clade</taxon>
        <taxon>Chloridoideae</taxon>
        <taxon>Cynodonteae</taxon>
        <taxon>Eleusininae</taxon>
        <taxon>Eleusine</taxon>
    </lineage>
</organism>
<dbReference type="SUPFAM" id="SSF81383">
    <property type="entry name" value="F-box domain"/>
    <property type="match status" value="1"/>
</dbReference>
<dbReference type="PROSITE" id="PS50181">
    <property type="entry name" value="FBOX"/>
    <property type="match status" value="1"/>
</dbReference>
<protein>
    <recommendedName>
        <fullName evidence="2">F-box domain-containing protein</fullName>
    </recommendedName>
</protein>
<reference evidence="3" key="2">
    <citation type="submission" date="2021-12" db="EMBL/GenBank/DDBJ databases">
        <title>Resequencing data analysis of finger millet.</title>
        <authorList>
            <person name="Hatakeyama M."/>
            <person name="Aluri S."/>
            <person name="Balachadran M.T."/>
            <person name="Sivarajan S.R."/>
            <person name="Poveda L."/>
            <person name="Shimizu-Inatsugi R."/>
            <person name="Schlapbach R."/>
            <person name="Sreeman S.M."/>
            <person name="Shimizu K.K."/>
        </authorList>
    </citation>
    <scope>NUCLEOTIDE SEQUENCE</scope>
</reference>
<keyword evidence="4" id="KW-1185">Reference proteome</keyword>
<dbReference type="CDD" id="cd22157">
    <property type="entry name" value="F-box_AtFBW1-like"/>
    <property type="match status" value="1"/>
</dbReference>
<dbReference type="SMART" id="SM00256">
    <property type="entry name" value="FBOX"/>
    <property type="match status" value="1"/>
</dbReference>
<comment type="caution">
    <text evidence="3">The sequence shown here is derived from an EMBL/GenBank/DDBJ whole genome shotgun (WGS) entry which is preliminary data.</text>
</comment>
<dbReference type="InterPro" id="IPR036047">
    <property type="entry name" value="F-box-like_dom_sf"/>
</dbReference>
<reference evidence="3" key="1">
    <citation type="journal article" date="2018" name="DNA Res.">
        <title>Multiple hybrid de novo genome assembly of finger millet, an orphan allotetraploid crop.</title>
        <authorList>
            <person name="Hatakeyama M."/>
            <person name="Aluri S."/>
            <person name="Balachadran M.T."/>
            <person name="Sivarajan S.R."/>
            <person name="Patrignani A."/>
            <person name="Gruter S."/>
            <person name="Poveda L."/>
            <person name="Shimizu-Inatsugi R."/>
            <person name="Baeten J."/>
            <person name="Francoijs K.J."/>
            <person name="Nataraja K.N."/>
            <person name="Reddy Y.A.N."/>
            <person name="Phadnis S."/>
            <person name="Ravikumar R.L."/>
            <person name="Schlapbach R."/>
            <person name="Sreeman S.M."/>
            <person name="Shimizu K.K."/>
        </authorList>
    </citation>
    <scope>NUCLEOTIDE SEQUENCE</scope>
</reference>
<gene>
    <name evidence="3" type="primary">ga27522</name>
    <name evidence="3" type="ORF">PR202_ga27522</name>
</gene>
<dbReference type="EMBL" id="BQKI01000016">
    <property type="protein sequence ID" value="GJN09509.1"/>
    <property type="molecule type" value="Genomic_DNA"/>
</dbReference>